<dbReference type="GO" id="GO:0007020">
    <property type="term" value="P:microtubule nucleation"/>
    <property type="evidence" value="ECO:0007669"/>
    <property type="project" value="InterPro"/>
</dbReference>
<feature type="domain" description="Gamma tubulin complex component C-terminal" evidence="7">
    <location>
        <begin position="548"/>
        <end position="866"/>
    </location>
</feature>
<feature type="region of interest" description="Disordered" evidence="6">
    <location>
        <begin position="151"/>
        <end position="179"/>
    </location>
</feature>
<dbReference type="GO" id="GO:0043015">
    <property type="term" value="F:gamma-tubulin binding"/>
    <property type="evidence" value="ECO:0007669"/>
    <property type="project" value="InterPro"/>
</dbReference>
<dbReference type="OrthoDB" id="66546at2759"/>
<dbReference type="GO" id="GO:0051321">
    <property type="term" value="P:meiotic cell cycle"/>
    <property type="evidence" value="ECO:0007669"/>
    <property type="project" value="TreeGrafter"/>
</dbReference>
<evidence type="ECO:0000259" key="7">
    <source>
        <dbReference type="Pfam" id="PF04130"/>
    </source>
</evidence>
<dbReference type="GO" id="GO:0031122">
    <property type="term" value="P:cytoplasmic microtubule organization"/>
    <property type="evidence" value="ECO:0007669"/>
    <property type="project" value="TreeGrafter"/>
</dbReference>
<evidence type="ECO:0000256" key="1">
    <source>
        <dbReference type="ARBA" id="ARBA00010337"/>
    </source>
</evidence>
<dbReference type="PANTHER" id="PTHR19302">
    <property type="entry name" value="GAMMA TUBULIN COMPLEX PROTEIN"/>
    <property type="match status" value="1"/>
</dbReference>
<keyword evidence="4 5" id="KW-0206">Cytoskeleton</keyword>
<keyword evidence="3 5" id="KW-0493">Microtubule</keyword>
<feature type="domain" description="Gamma-Tubulin ring complex non-core subunit mod21 N-terminal" evidence="8">
    <location>
        <begin position="67"/>
        <end position="156"/>
    </location>
</feature>
<feature type="region of interest" description="Disordered" evidence="6">
    <location>
        <begin position="777"/>
        <end position="822"/>
    </location>
</feature>
<dbReference type="InterPro" id="IPR041470">
    <property type="entry name" value="GCP_N"/>
</dbReference>
<evidence type="ECO:0000313" key="10">
    <source>
        <dbReference type="EMBL" id="QDS68857.1"/>
    </source>
</evidence>
<evidence type="ECO:0000256" key="5">
    <source>
        <dbReference type="RuleBase" id="RU363050"/>
    </source>
</evidence>
<dbReference type="CDD" id="cd22572">
    <property type="entry name" value="GCP5_NTD"/>
    <property type="match status" value="1"/>
</dbReference>
<organism evidence="10 11">
    <name type="scientific">Venturia effusa</name>
    <dbReference type="NCBI Taxonomy" id="50376"/>
    <lineage>
        <taxon>Eukaryota</taxon>
        <taxon>Fungi</taxon>
        <taxon>Dikarya</taxon>
        <taxon>Ascomycota</taxon>
        <taxon>Pezizomycotina</taxon>
        <taxon>Dothideomycetes</taxon>
        <taxon>Pleosporomycetidae</taxon>
        <taxon>Venturiales</taxon>
        <taxon>Venturiaceae</taxon>
        <taxon>Venturia</taxon>
    </lineage>
</organism>
<dbReference type="Proteomes" id="UP000316270">
    <property type="component" value="Chromosome 2"/>
</dbReference>
<dbReference type="InterPro" id="IPR032797">
    <property type="entry name" value="Mod21_N"/>
</dbReference>
<dbReference type="InterPro" id="IPR007259">
    <property type="entry name" value="GCP"/>
</dbReference>
<dbReference type="GO" id="GO:0005874">
    <property type="term" value="C:microtubule"/>
    <property type="evidence" value="ECO:0007669"/>
    <property type="project" value="UniProtKB-KW"/>
</dbReference>
<dbReference type="GO" id="GO:0051011">
    <property type="term" value="F:microtubule minus-end binding"/>
    <property type="evidence" value="ECO:0007669"/>
    <property type="project" value="TreeGrafter"/>
</dbReference>
<dbReference type="Pfam" id="PF14609">
    <property type="entry name" value="GCP5-Mod21_N"/>
    <property type="match status" value="1"/>
</dbReference>
<sequence>MAQAGAVNTILAHLITSITRVSGMRRPREYRQLKESAARTAKQQQFVRTNQFEVESSLHGLVEKFSILARDDLSEALAARLNELREVSTEKWTPEILSLFLNLSDRPVEKSNVEALNLIRPPSPPPPPITWEEIVADDPLTGDLWADETYSTASSDDELEDRPRPKISKVGQRLKNKSDTPADVKLPTELLIPVEDEFLTSVKAAQYWTAPASFPARIQPVSELQVVREVYSMLHGLPTSLFTVDLKHSLVFYSAHTILNNISATSLNDLLHSLASIGTDILGIRSWLRTSQDSALLQALNASTSLRLRQFDKQLTIEESRLVDMSIPVVVTLLQLHDSIREMSRPLVHLGQLVASVPKKGFTCLEMLYDSICMAQAAEDVLVYEILARVFFECLKVYLRPVRRWMEVGDAADEDDTFFISVADADCSAASLWHDGFSLRFGQDGELFAPKFLHPAAKKILDSGKSIVFLKRLLLQGFSPSVHSEPVLNYDVVCQPHSLSYLAPFSELFSVAFDRWISSKYSLAASILREQLFHDCSLPRYLQQFQLVYLSKDGVIFQTLADEIFQRMDNRQKAWSDRFLLSELARSVFGGQQHIDPRRLSVRTTHAKGIERGVKAFSNIVLEFNLPWPIMNIIQRTSLATYQRAFRLLLQIYRAKYLLRQAAVQYRHLESRLYMDRTNHYVRQQLCWFTDIMYSHMTSTVIEISAVQMQRSMAAAEDIDAMVAVHQKFLLNLQLGGLLAKNLAPIHDSIISILDLVALYADNQARKLGIPVTKVRAANRRGRQHRDTQDRNSLHGDGTSEEDEEEDEYDADSEDSSGKEESYEVCLQRIQNQFGELLNFTVAGLKGVGRAGGESSWEMLAERLDWGSNRVGG</sequence>
<feature type="domain" description="Gamma tubulin complex component protein N-terminal" evidence="9">
    <location>
        <begin position="227"/>
        <end position="534"/>
    </location>
</feature>
<evidence type="ECO:0000259" key="8">
    <source>
        <dbReference type="Pfam" id="PF14609"/>
    </source>
</evidence>
<dbReference type="InterPro" id="IPR040457">
    <property type="entry name" value="GCP_C"/>
</dbReference>
<dbReference type="STRING" id="50376.A0A517KZQ3"/>
<evidence type="ECO:0000256" key="2">
    <source>
        <dbReference type="ARBA" id="ARBA00022490"/>
    </source>
</evidence>
<gene>
    <name evidence="10" type="ORF">FKW77_007319</name>
</gene>
<comment type="similarity">
    <text evidence="1 5">Belongs to the TUBGCP family.</text>
</comment>
<feature type="compositionally biased region" description="Basic and acidic residues" evidence="6">
    <location>
        <begin position="785"/>
        <end position="794"/>
    </location>
</feature>
<dbReference type="AlphaFoldDB" id="A0A517KZQ3"/>
<comment type="subcellular location">
    <subcellularLocation>
        <location evidence="5">Cytoplasm</location>
        <location evidence="5">Cytoskeleton</location>
        <location evidence="5">Microtubule organizing center</location>
    </subcellularLocation>
</comment>
<dbReference type="GO" id="GO:0051225">
    <property type="term" value="P:spindle assembly"/>
    <property type="evidence" value="ECO:0007669"/>
    <property type="project" value="TreeGrafter"/>
</dbReference>
<dbReference type="EMBL" id="CP042186">
    <property type="protein sequence ID" value="QDS68857.1"/>
    <property type="molecule type" value="Genomic_DNA"/>
</dbReference>
<evidence type="ECO:0000313" key="11">
    <source>
        <dbReference type="Proteomes" id="UP000316270"/>
    </source>
</evidence>
<accession>A0A517KZQ3</accession>
<keyword evidence="2 5" id="KW-0963">Cytoplasm</keyword>
<evidence type="ECO:0000256" key="3">
    <source>
        <dbReference type="ARBA" id="ARBA00022701"/>
    </source>
</evidence>
<dbReference type="Pfam" id="PF17681">
    <property type="entry name" value="GCP_N_terminal"/>
    <property type="match status" value="1"/>
</dbReference>
<evidence type="ECO:0000256" key="4">
    <source>
        <dbReference type="ARBA" id="ARBA00023212"/>
    </source>
</evidence>
<dbReference type="PANTHER" id="PTHR19302:SF33">
    <property type="entry name" value="GAMMA-TUBULIN COMPLEX COMPONENT 5"/>
    <property type="match status" value="1"/>
</dbReference>
<evidence type="ECO:0000259" key="9">
    <source>
        <dbReference type="Pfam" id="PF17681"/>
    </source>
</evidence>
<feature type="compositionally biased region" description="Acidic residues" evidence="6">
    <location>
        <begin position="799"/>
        <end position="815"/>
    </location>
</feature>
<evidence type="ECO:0000256" key="6">
    <source>
        <dbReference type="SAM" id="MobiDB-lite"/>
    </source>
</evidence>
<keyword evidence="11" id="KW-1185">Reference proteome</keyword>
<dbReference type="Pfam" id="PF04130">
    <property type="entry name" value="GCP_C_terminal"/>
    <property type="match status" value="1"/>
</dbReference>
<dbReference type="Gene3D" id="1.20.120.1900">
    <property type="entry name" value="Gamma-tubulin complex, C-terminal domain"/>
    <property type="match status" value="1"/>
</dbReference>
<name>A0A517KZQ3_9PEZI</name>
<reference evidence="10 11" key="1">
    <citation type="submission" date="2019-07" db="EMBL/GenBank/DDBJ databases">
        <title>Finished genome of Venturia effusa.</title>
        <authorList>
            <person name="Young C.A."/>
            <person name="Cox M.P."/>
            <person name="Ganley A.R.D."/>
            <person name="David W.J."/>
        </authorList>
    </citation>
    <scope>NUCLEOTIDE SEQUENCE [LARGE SCALE GENOMIC DNA]</scope>
    <source>
        <strain evidence="11">albino</strain>
    </source>
</reference>
<dbReference type="InterPro" id="IPR042241">
    <property type="entry name" value="GCP_C_sf"/>
</dbReference>
<dbReference type="GO" id="GO:0000278">
    <property type="term" value="P:mitotic cell cycle"/>
    <property type="evidence" value="ECO:0007669"/>
    <property type="project" value="TreeGrafter"/>
</dbReference>
<dbReference type="GO" id="GO:0000922">
    <property type="term" value="C:spindle pole"/>
    <property type="evidence" value="ECO:0007669"/>
    <property type="project" value="InterPro"/>
</dbReference>
<dbReference type="InterPro" id="IPR059169">
    <property type="entry name" value="GCP5_N_ext"/>
</dbReference>
<dbReference type="GO" id="GO:0005816">
    <property type="term" value="C:spindle pole body"/>
    <property type="evidence" value="ECO:0007669"/>
    <property type="project" value="UniProtKB-ARBA"/>
</dbReference>
<proteinExistence type="inferred from homology"/>
<protein>
    <recommendedName>
        <fullName evidence="5">Spindle pole body component</fullName>
    </recommendedName>
</protein>
<dbReference type="GO" id="GO:0000930">
    <property type="term" value="C:gamma-tubulin complex"/>
    <property type="evidence" value="ECO:0007669"/>
    <property type="project" value="TreeGrafter"/>
</dbReference>